<dbReference type="InterPro" id="IPR007890">
    <property type="entry name" value="CHASE2"/>
</dbReference>
<reference evidence="3 4" key="1">
    <citation type="journal article" date="2020" name="ISME J.">
        <title>Comparative genomics reveals insights into cyanobacterial evolution and habitat adaptation.</title>
        <authorList>
            <person name="Chen M.Y."/>
            <person name="Teng W.K."/>
            <person name="Zhao L."/>
            <person name="Hu C.X."/>
            <person name="Zhou Y.K."/>
            <person name="Han B.P."/>
            <person name="Song L.R."/>
            <person name="Shu W.S."/>
        </authorList>
    </citation>
    <scope>NUCLEOTIDE SEQUENCE [LARGE SCALE GENOMIC DNA]</scope>
    <source>
        <strain evidence="3 4">FACHB-3921</strain>
    </source>
</reference>
<name>A0ABR8BAN1_9NOSO</name>
<dbReference type="SMART" id="SM01080">
    <property type="entry name" value="CHASE2"/>
    <property type="match status" value="1"/>
</dbReference>
<gene>
    <name evidence="3" type="ORF">H6G14_01275</name>
</gene>
<feature type="transmembrane region" description="Helical" evidence="1">
    <location>
        <begin position="730"/>
        <end position="753"/>
    </location>
</feature>
<dbReference type="Pfam" id="PF05226">
    <property type="entry name" value="CHASE2"/>
    <property type="match status" value="1"/>
</dbReference>
<feature type="transmembrane region" description="Helical" evidence="1">
    <location>
        <begin position="759"/>
        <end position="777"/>
    </location>
</feature>
<feature type="transmembrane region" description="Helical" evidence="1">
    <location>
        <begin position="702"/>
        <end position="723"/>
    </location>
</feature>
<feature type="domain" description="CHASE2" evidence="2">
    <location>
        <begin position="407"/>
        <end position="721"/>
    </location>
</feature>
<evidence type="ECO:0000313" key="4">
    <source>
        <dbReference type="Proteomes" id="UP000621307"/>
    </source>
</evidence>
<sequence>MGKLVVLKLGTGSFEAGFPVTLQIGDDNFRPIVEITSELPPNPEIPLCYHQWQSIYRQLKFSGRPIGIPKQSKQNSSLEDCEKAADNLRFQLNTWLSSTSFRSIREKWLEKLVPEDLIRVLLQTDDLRLQKLPWHLWDLLERYPKAEVALSAPSYEQFNRNLQPQSQVKVLAILGNSQGIDVQTDSQILAELPHANTTFLVEPSSKDLTDQLWEQDWQILFFAGHSATNSSSNEGKIDINQTESLTISRLKYGLRKSVEKGLHLAIFNSCDGLGLAREFADLHIPQIIVMREPVPDQVAQQFLKYFLEAFARGESLYLAVREARERLQGLETQFPCATWLPVIYQNPATMPLLWQELHLNQNSQQITSVPKNPTRRGIKLRQALSAVMLTSIVTTAFLMGVRYFGFLQSWELMAFDQMLRLRPQEKPDSRILIIEVTEEDVQAQPDNRRGSLSDEALDKLLAKLETYKPRVIGLDIYRDYAVQPAYPKLAERMKNSDRFVAVCQVSNPQTGKLGIKPPPEVASNALGFSDIVIDADNVVRRHLLALTPPLSSPCTAPYALNVQLALRYLHREGIQLQFTPDGAWQLGQLTFSPIEAHTGGYQGIDALGHQILLNYRAFPNLEAIAPRITLQQALTGKLQPNAVKDKIVLIGTTAESFRDYSLTPYSSSEGKSQQIAGVCLQAQMVSQLLSAALDGRPLLWTWYLWGEMIWVWGWAMTGSLLATYLRQTTYLSWAVGGVFLSLYGFCLILLILYSCWVPFVPAAIALSANTVILITVIKPIKQS</sequence>
<dbReference type="Proteomes" id="UP000621307">
    <property type="component" value="Unassembled WGS sequence"/>
</dbReference>
<proteinExistence type="predicted"/>
<accession>A0ABR8BAN1</accession>
<comment type="caution">
    <text evidence="3">The sequence shown here is derived from an EMBL/GenBank/DDBJ whole genome shotgun (WGS) entry which is preliminary data.</text>
</comment>
<protein>
    <submittedName>
        <fullName evidence="3">CHASE2 domain-containing protein</fullName>
    </submittedName>
</protein>
<keyword evidence="1" id="KW-0812">Transmembrane</keyword>
<dbReference type="RefSeq" id="WP_190565335.1">
    <property type="nucleotide sequence ID" value="NZ_JACJQL010000001.1"/>
</dbReference>
<evidence type="ECO:0000259" key="2">
    <source>
        <dbReference type="SMART" id="SM01080"/>
    </source>
</evidence>
<dbReference type="EMBL" id="JACJQL010000001">
    <property type="protein sequence ID" value="MBD2249940.1"/>
    <property type="molecule type" value="Genomic_DNA"/>
</dbReference>
<evidence type="ECO:0000313" key="3">
    <source>
        <dbReference type="EMBL" id="MBD2249940.1"/>
    </source>
</evidence>
<dbReference type="InterPro" id="IPR024983">
    <property type="entry name" value="CHAT_dom"/>
</dbReference>
<dbReference type="Pfam" id="PF12770">
    <property type="entry name" value="CHAT"/>
    <property type="match status" value="1"/>
</dbReference>
<keyword evidence="1" id="KW-1133">Transmembrane helix</keyword>
<evidence type="ECO:0000256" key="1">
    <source>
        <dbReference type="SAM" id="Phobius"/>
    </source>
</evidence>
<keyword evidence="1" id="KW-0472">Membrane</keyword>
<organism evidence="3 4">
    <name type="scientific">Nostoc parmelioides FACHB-3921</name>
    <dbReference type="NCBI Taxonomy" id="2692909"/>
    <lineage>
        <taxon>Bacteria</taxon>
        <taxon>Bacillati</taxon>
        <taxon>Cyanobacteriota</taxon>
        <taxon>Cyanophyceae</taxon>
        <taxon>Nostocales</taxon>
        <taxon>Nostocaceae</taxon>
        <taxon>Nostoc</taxon>
    </lineage>
</organism>
<keyword evidence="4" id="KW-1185">Reference proteome</keyword>